<dbReference type="AlphaFoldDB" id="A0A1J1HJL1"/>
<gene>
    <name evidence="1" type="ORF">CLUMA_CG001884</name>
</gene>
<dbReference type="Proteomes" id="UP000183832">
    <property type="component" value="Unassembled WGS sequence"/>
</dbReference>
<proteinExistence type="predicted"/>
<evidence type="ECO:0000313" key="2">
    <source>
        <dbReference type="Proteomes" id="UP000183832"/>
    </source>
</evidence>
<evidence type="ECO:0000313" key="1">
    <source>
        <dbReference type="EMBL" id="CRK88099.1"/>
    </source>
</evidence>
<name>A0A1J1HJL1_9DIPT</name>
<accession>A0A1J1HJL1</accession>
<organism evidence="1 2">
    <name type="scientific">Clunio marinus</name>
    <dbReference type="NCBI Taxonomy" id="568069"/>
    <lineage>
        <taxon>Eukaryota</taxon>
        <taxon>Metazoa</taxon>
        <taxon>Ecdysozoa</taxon>
        <taxon>Arthropoda</taxon>
        <taxon>Hexapoda</taxon>
        <taxon>Insecta</taxon>
        <taxon>Pterygota</taxon>
        <taxon>Neoptera</taxon>
        <taxon>Endopterygota</taxon>
        <taxon>Diptera</taxon>
        <taxon>Nematocera</taxon>
        <taxon>Chironomoidea</taxon>
        <taxon>Chironomidae</taxon>
        <taxon>Clunio</taxon>
    </lineage>
</organism>
<dbReference type="EMBL" id="CVRI01000006">
    <property type="protein sequence ID" value="CRK88099.1"/>
    <property type="molecule type" value="Genomic_DNA"/>
</dbReference>
<keyword evidence="2" id="KW-1185">Reference proteome</keyword>
<reference evidence="1 2" key="1">
    <citation type="submission" date="2015-04" db="EMBL/GenBank/DDBJ databases">
        <authorList>
            <person name="Syromyatnikov M.Y."/>
            <person name="Popov V.N."/>
        </authorList>
    </citation>
    <scope>NUCLEOTIDE SEQUENCE [LARGE SCALE GENOMIC DNA]</scope>
</reference>
<protein>
    <submittedName>
        <fullName evidence="1">CLUMA_CG001884, isoform A</fullName>
    </submittedName>
</protein>
<sequence length="68" mass="7655">MIGHLFDSGFELKNATYWSTDSTPSGCIGAIQKSAIRIREFARLVRRASLDFFFTLGANETAVYLWCC</sequence>